<keyword evidence="6" id="KW-1185">Reference proteome</keyword>
<keyword evidence="1" id="KW-0727">SH2 domain</keyword>
<dbReference type="RefSeq" id="XP_001751021.1">
    <property type="nucleotide sequence ID" value="XM_001750969.1"/>
</dbReference>
<dbReference type="GeneID" id="5896287"/>
<dbReference type="PROSITE" id="PS50001">
    <property type="entry name" value="SH2"/>
    <property type="match status" value="1"/>
</dbReference>
<dbReference type="CDD" id="cd00173">
    <property type="entry name" value="SH2"/>
    <property type="match status" value="1"/>
</dbReference>
<evidence type="ECO:0000256" key="2">
    <source>
        <dbReference type="SAM" id="MobiDB-lite"/>
    </source>
</evidence>
<dbReference type="SMART" id="SM00252">
    <property type="entry name" value="SH2"/>
    <property type="match status" value="1"/>
</dbReference>
<dbReference type="KEGG" id="mbr:MONBRDRAFT_39370"/>
<gene>
    <name evidence="5" type="ORF">MONBRDRAFT_39370</name>
</gene>
<reference evidence="5 6" key="1">
    <citation type="journal article" date="2008" name="Nature">
        <title>The genome of the choanoflagellate Monosiga brevicollis and the origin of metazoans.</title>
        <authorList>
            <consortium name="JGI Sequencing"/>
            <person name="King N."/>
            <person name="Westbrook M.J."/>
            <person name="Young S.L."/>
            <person name="Kuo A."/>
            <person name="Abedin M."/>
            <person name="Chapman J."/>
            <person name="Fairclough S."/>
            <person name="Hellsten U."/>
            <person name="Isogai Y."/>
            <person name="Letunic I."/>
            <person name="Marr M."/>
            <person name="Pincus D."/>
            <person name="Putnam N."/>
            <person name="Rokas A."/>
            <person name="Wright K.J."/>
            <person name="Zuzow R."/>
            <person name="Dirks W."/>
            <person name="Good M."/>
            <person name="Goodstein D."/>
            <person name="Lemons D."/>
            <person name="Li W."/>
            <person name="Lyons J.B."/>
            <person name="Morris A."/>
            <person name="Nichols S."/>
            <person name="Richter D.J."/>
            <person name="Salamov A."/>
            <person name="Bork P."/>
            <person name="Lim W.A."/>
            <person name="Manning G."/>
            <person name="Miller W.T."/>
            <person name="McGinnis W."/>
            <person name="Shapiro H."/>
            <person name="Tjian R."/>
            <person name="Grigoriev I.V."/>
            <person name="Rokhsar D."/>
        </authorList>
    </citation>
    <scope>NUCLEOTIDE SEQUENCE [LARGE SCALE GENOMIC DNA]</scope>
    <source>
        <strain evidence="6">MX1 / ATCC 50154</strain>
    </source>
</reference>
<evidence type="ECO:0000313" key="5">
    <source>
        <dbReference type="EMBL" id="EDQ84167.1"/>
    </source>
</evidence>
<dbReference type="InParanoid" id="A9VE69"/>
<dbReference type="Gene3D" id="3.30.505.10">
    <property type="entry name" value="SH2 domain"/>
    <property type="match status" value="1"/>
</dbReference>
<evidence type="ECO:0000256" key="3">
    <source>
        <dbReference type="SAM" id="SignalP"/>
    </source>
</evidence>
<evidence type="ECO:0000259" key="4">
    <source>
        <dbReference type="PROSITE" id="PS50001"/>
    </source>
</evidence>
<evidence type="ECO:0000256" key="1">
    <source>
        <dbReference type="PROSITE-ProRule" id="PRU00191"/>
    </source>
</evidence>
<feature type="domain" description="SH2" evidence="4">
    <location>
        <begin position="473"/>
        <end position="554"/>
    </location>
</feature>
<organism evidence="5 6">
    <name type="scientific">Monosiga brevicollis</name>
    <name type="common">Choanoflagellate</name>
    <dbReference type="NCBI Taxonomy" id="81824"/>
    <lineage>
        <taxon>Eukaryota</taxon>
        <taxon>Choanoflagellata</taxon>
        <taxon>Craspedida</taxon>
        <taxon>Salpingoecidae</taxon>
        <taxon>Monosiga</taxon>
    </lineage>
</organism>
<name>A9VE69_MONBE</name>
<sequence length="575" mass="60925">MRRSRKQGNRLAPFWTIALVALVLGAHHGASTETVLLWDSRDDSVGGGASFFLSNAKDDPVGCQPQLDTFTSYNDSPALPPTEPCGMLAPALLDPVPYFDDPASFLFFAGRSRESNKRSVTLPPDLAAGVVSLDIILRMDSTNWMSLGGSCDQNIRALLTVGRDSLRDKQAGLVVSGDGACWDKIASSGFGSDVALAVSTRPLAAPNTTEMALTLHWALDLTDLSTLDFRIGGSVTLAENSSIAMGNLRLYGCFNADKEACGDALPLSVPVPITTTTTSSTSTTTTTTTTTTSTTSTTTTTTTTTTSTTSTTSTTTTSTTSTSSTVSTTSTSLATSTPRRFASPPTAPSSMASSSKKTDLGLMLIAHRRRRAERRTNPSYTPDVPDEYLCQNPLYGQQHGPEPDPDVLPPDYGVARDIGPTSSKPRPAGYNQATLTLPPGPDIGNYEAMPCDGPAFATHDTIGPGSAASPHVVVHGDMGRQEAESLLVQEGRPDGHAFLLRRRPDGSLAMTVAHAGRPRHHLLRWSPDDQGWFVNDTLVAPCARLDQLIARLQQAGATGGLAYNLGPRLERDTTV</sequence>
<feature type="chain" id="PRO_5002743178" description="SH2 domain-containing protein" evidence="3">
    <location>
        <begin position="26"/>
        <end position="575"/>
    </location>
</feature>
<protein>
    <recommendedName>
        <fullName evidence="4">SH2 domain-containing protein</fullName>
    </recommendedName>
</protein>
<proteinExistence type="predicted"/>
<dbReference type="Pfam" id="PF00017">
    <property type="entry name" value="SH2"/>
    <property type="match status" value="1"/>
</dbReference>
<dbReference type="InterPro" id="IPR000980">
    <property type="entry name" value="SH2"/>
</dbReference>
<keyword evidence="3" id="KW-0732">Signal</keyword>
<feature type="signal peptide" evidence="3">
    <location>
        <begin position="1"/>
        <end position="25"/>
    </location>
</feature>
<accession>A9VE69</accession>
<dbReference type="SUPFAM" id="SSF55550">
    <property type="entry name" value="SH2 domain"/>
    <property type="match status" value="1"/>
</dbReference>
<dbReference type="AlphaFoldDB" id="A9VE69"/>
<feature type="compositionally biased region" description="Low complexity" evidence="2">
    <location>
        <begin position="274"/>
        <end position="355"/>
    </location>
</feature>
<dbReference type="Proteomes" id="UP000001357">
    <property type="component" value="Unassembled WGS sequence"/>
</dbReference>
<evidence type="ECO:0000313" key="6">
    <source>
        <dbReference type="Proteomes" id="UP000001357"/>
    </source>
</evidence>
<dbReference type="eggNOG" id="ENOG502SZ6Y">
    <property type="taxonomic scope" value="Eukaryota"/>
</dbReference>
<feature type="region of interest" description="Disordered" evidence="2">
    <location>
        <begin position="273"/>
        <end position="433"/>
    </location>
</feature>
<dbReference type="EMBL" id="CH991596">
    <property type="protein sequence ID" value="EDQ84167.1"/>
    <property type="molecule type" value="Genomic_DNA"/>
</dbReference>
<dbReference type="InterPro" id="IPR036860">
    <property type="entry name" value="SH2_dom_sf"/>
</dbReference>